<dbReference type="RefSeq" id="WP_144748319.1">
    <property type="nucleotide sequence ID" value="NZ_VMNW02000009.1"/>
</dbReference>
<keyword evidence="1" id="KW-0472">Membrane</keyword>
<feature type="transmembrane region" description="Helical" evidence="1">
    <location>
        <begin position="87"/>
        <end position="107"/>
    </location>
</feature>
<feature type="transmembrane region" description="Helical" evidence="1">
    <location>
        <begin position="114"/>
        <end position="132"/>
    </location>
</feature>
<gene>
    <name evidence="2" type="ORF">FPZ12_008860</name>
</gene>
<dbReference type="AlphaFoldDB" id="A0A5N0VDE4"/>
<feature type="transmembrane region" description="Helical" evidence="1">
    <location>
        <begin position="27"/>
        <end position="59"/>
    </location>
</feature>
<keyword evidence="3" id="KW-1185">Reference proteome</keyword>
<comment type="caution">
    <text evidence="2">The sequence shown here is derived from an EMBL/GenBank/DDBJ whole genome shotgun (WGS) entry which is preliminary data.</text>
</comment>
<organism evidence="2 3">
    <name type="scientific">Amycolatopsis acidicola</name>
    <dbReference type="NCBI Taxonomy" id="2596893"/>
    <lineage>
        <taxon>Bacteria</taxon>
        <taxon>Bacillati</taxon>
        <taxon>Actinomycetota</taxon>
        <taxon>Actinomycetes</taxon>
        <taxon>Pseudonocardiales</taxon>
        <taxon>Pseudonocardiaceae</taxon>
        <taxon>Amycolatopsis</taxon>
    </lineage>
</organism>
<dbReference type="OrthoDB" id="3629086at2"/>
<dbReference type="Proteomes" id="UP000319769">
    <property type="component" value="Unassembled WGS sequence"/>
</dbReference>
<keyword evidence="1" id="KW-0812">Transmembrane</keyword>
<dbReference type="EMBL" id="VMNW02000009">
    <property type="protein sequence ID" value="KAA9163608.1"/>
    <property type="molecule type" value="Genomic_DNA"/>
</dbReference>
<evidence type="ECO:0000256" key="1">
    <source>
        <dbReference type="SAM" id="Phobius"/>
    </source>
</evidence>
<feature type="transmembrane region" description="Helical" evidence="1">
    <location>
        <begin position="144"/>
        <end position="162"/>
    </location>
</feature>
<protein>
    <submittedName>
        <fullName evidence="2">Uncharacterized protein</fullName>
    </submittedName>
</protein>
<proteinExistence type="predicted"/>
<accession>A0A5N0VDE4</accession>
<reference evidence="2" key="1">
    <citation type="submission" date="2019-09" db="EMBL/GenBank/DDBJ databases">
        <authorList>
            <person name="Teo W.F.A."/>
            <person name="Duangmal K."/>
        </authorList>
    </citation>
    <scope>NUCLEOTIDE SEQUENCE [LARGE SCALE GENOMIC DNA]</scope>
    <source>
        <strain evidence="2">K81G1</strain>
    </source>
</reference>
<sequence>MTGTSPDTTAAGTSPGRRRAAGIYGSIVTAAILTAAGGALPTVGLALAVVVTLVVYWVAEEYAELLGEHVEGGRLPGRRQIGAELAATWPMVTASYGPVAVLLLAGLAGASRSAAANTGLAVSVLLLVFHVWSAGRVARLRGWWLVLATSTAALLGLMLILLKNLVLLHLH</sequence>
<name>A0A5N0VDE4_9PSEU</name>
<keyword evidence="1" id="KW-1133">Transmembrane helix</keyword>
<evidence type="ECO:0000313" key="3">
    <source>
        <dbReference type="Proteomes" id="UP000319769"/>
    </source>
</evidence>
<evidence type="ECO:0000313" key="2">
    <source>
        <dbReference type="EMBL" id="KAA9163608.1"/>
    </source>
</evidence>